<reference evidence="3" key="1">
    <citation type="submission" date="2020-02" db="EMBL/GenBank/DDBJ databases">
        <authorList>
            <person name="Meier V. D."/>
        </authorList>
    </citation>
    <scope>NUCLEOTIDE SEQUENCE</scope>
    <source>
        <strain evidence="3">AVDCRST_MAG64</strain>
    </source>
</reference>
<keyword evidence="2" id="KW-0472">Membrane</keyword>
<evidence type="ECO:0000313" key="3">
    <source>
        <dbReference type="EMBL" id="CAA9416516.1"/>
    </source>
</evidence>
<dbReference type="PROSITE" id="PS00409">
    <property type="entry name" value="PROKAR_NTER_METHYL"/>
    <property type="match status" value="1"/>
</dbReference>
<dbReference type="SUPFAM" id="SSF54523">
    <property type="entry name" value="Pili subunits"/>
    <property type="match status" value="1"/>
</dbReference>
<dbReference type="InterPro" id="IPR045584">
    <property type="entry name" value="Pilin-like"/>
</dbReference>
<feature type="compositionally biased region" description="Low complexity" evidence="1">
    <location>
        <begin position="22"/>
        <end position="47"/>
    </location>
</feature>
<dbReference type="AlphaFoldDB" id="A0A6J4PIL5"/>
<protein>
    <recommendedName>
        <fullName evidence="4">General secretion pathway GspH domain-containing protein</fullName>
    </recommendedName>
</protein>
<feature type="transmembrane region" description="Helical" evidence="2">
    <location>
        <begin position="61"/>
        <end position="84"/>
    </location>
</feature>
<dbReference type="InterPro" id="IPR012902">
    <property type="entry name" value="N_methyl_site"/>
</dbReference>
<gene>
    <name evidence="3" type="ORF">AVDCRST_MAG64-2631</name>
</gene>
<keyword evidence="2" id="KW-0812">Transmembrane</keyword>
<organism evidence="3">
    <name type="scientific">uncultured Phycisphaerae bacterium</name>
    <dbReference type="NCBI Taxonomy" id="904963"/>
    <lineage>
        <taxon>Bacteria</taxon>
        <taxon>Pseudomonadati</taxon>
        <taxon>Planctomycetota</taxon>
        <taxon>Phycisphaerae</taxon>
        <taxon>environmental samples</taxon>
    </lineage>
</organism>
<evidence type="ECO:0008006" key="4">
    <source>
        <dbReference type="Google" id="ProtNLM"/>
    </source>
</evidence>
<evidence type="ECO:0000256" key="2">
    <source>
        <dbReference type="SAM" id="Phobius"/>
    </source>
</evidence>
<name>A0A6J4PIL5_9BACT</name>
<dbReference type="EMBL" id="CADCUQ010000590">
    <property type="protein sequence ID" value="CAA9416516.1"/>
    <property type="molecule type" value="Genomic_DNA"/>
</dbReference>
<dbReference type="NCBIfam" id="TIGR02532">
    <property type="entry name" value="IV_pilin_GFxxxE"/>
    <property type="match status" value="1"/>
</dbReference>
<keyword evidence="2" id="KW-1133">Transmembrane helix</keyword>
<feature type="region of interest" description="Disordered" evidence="1">
    <location>
        <begin position="1"/>
        <end position="47"/>
    </location>
</feature>
<proteinExistence type="predicted"/>
<evidence type="ECO:0000256" key="1">
    <source>
        <dbReference type="SAM" id="MobiDB-lite"/>
    </source>
</evidence>
<sequence length="233" mass="24061">MSRARHKILPVGHPADARHAHATAAPRGLAASATRAPAGPGAARPVFPATRPARAASRRGFTLVELTAALLLAGLIATAVTVSLRGARRATVLEDVALRWKAYDEATRAQARRLGSPLRLRIAADGGQVLRLAADGDDRPHGAALDLPSGAEGVRVERVVTPADDSAGGDVDLRFSARGYSPSYSVLLAAPGGRRQWLVFAGLTGQAEAVTNERDAIEAVRPAAAAAGRDDAG</sequence>
<accession>A0A6J4PIL5</accession>